<dbReference type="GO" id="GO:0021528">
    <property type="term" value="P:commissural neuron differentiation in spinal cord"/>
    <property type="evidence" value="ECO:0007669"/>
    <property type="project" value="TreeGrafter"/>
</dbReference>
<evidence type="ECO:0000256" key="5">
    <source>
        <dbReference type="SAM" id="MobiDB-lite"/>
    </source>
</evidence>
<dbReference type="EMBL" id="JAACNH010000008">
    <property type="protein sequence ID" value="KAG8434772.1"/>
    <property type="molecule type" value="Genomic_DNA"/>
</dbReference>
<dbReference type="OrthoDB" id="9931375at2759"/>
<keyword evidence="1" id="KW-0217">Developmental protein</keyword>
<comment type="caution">
    <text evidence="7">The sequence shown here is derived from an EMBL/GenBank/DDBJ whole genome shotgun (WGS) entry which is preliminary data.</text>
</comment>
<feature type="compositionally biased region" description="Basic and acidic residues" evidence="5">
    <location>
        <begin position="41"/>
        <end position="51"/>
    </location>
</feature>
<evidence type="ECO:0000256" key="6">
    <source>
        <dbReference type="SAM" id="SignalP"/>
    </source>
</evidence>
<evidence type="ECO:0000313" key="8">
    <source>
        <dbReference type="Proteomes" id="UP000812440"/>
    </source>
</evidence>
<accession>A0A8T2IS41</accession>
<dbReference type="GO" id="GO:0005576">
    <property type="term" value="C:extracellular region"/>
    <property type="evidence" value="ECO:0007669"/>
    <property type="project" value="InterPro"/>
</dbReference>
<feature type="compositionally biased region" description="Basic residues" evidence="5">
    <location>
        <begin position="123"/>
        <end position="149"/>
    </location>
</feature>
<evidence type="ECO:0000313" key="7">
    <source>
        <dbReference type="EMBL" id="KAG8434772.1"/>
    </source>
</evidence>
<evidence type="ECO:0000256" key="1">
    <source>
        <dbReference type="ARBA" id="ARBA00022473"/>
    </source>
</evidence>
<dbReference type="GO" id="GO:0016055">
    <property type="term" value="P:Wnt signaling pathway"/>
    <property type="evidence" value="ECO:0007669"/>
    <property type="project" value="InterPro"/>
</dbReference>
<keyword evidence="2" id="KW-0964">Secreted</keyword>
<dbReference type="GO" id="GO:0090090">
    <property type="term" value="P:negative regulation of canonical Wnt signaling pathway"/>
    <property type="evidence" value="ECO:0007669"/>
    <property type="project" value="TreeGrafter"/>
</dbReference>
<evidence type="ECO:0000256" key="3">
    <source>
        <dbReference type="ARBA" id="ARBA00022729"/>
    </source>
</evidence>
<dbReference type="InterPro" id="IPR029094">
    <property type="entry name" value="Draxin"/>
</dbReference>
<organism evidence="7 8">
    <name type="scientific">Hymenochirus boettgeri</name>
    <name type="common">Congo dwarf clawed frog</name>
    <dbReference type="NCBI Taxonomy" id="247094"/>
    <lineage>
        <taxon>Eukaryota</taxon>
        <taxon>Metazoa</taxon>
        <taxon>Chordata</taxon>
        <taxon>Craniata</taxon>
        <taxon>Vertebrata</taxon>
        <taxon>Euteleostomi</taxon>
        <taxon>Amphibia</taxon>
        <taxon>Batrachia</taxon>
        <taxon>Anura</taxon>
        <taxon>Pipoidea</taxon>
        <taxon>Pipidae</taxon>
        <taxon>Pipinae</taxon>
        <taxon>Hymenochirus</taxon>
    </lineage>
</organism>
<evidence type="ECO:0000256" key="2">
    <source>
        <dbReference type="ARBA" id="ARBA00022525"/>
    </source>
</evidence>
<feature type="signal peptide" evidence="6">
    <location>
        <begin position="1"/>
        <end position="23"/>
    </location>
</feature>
<keyword evidence="4" id="KW-0325">Glycoprotein</keyword>
<dbReference type="PANTHER" id="PTHR28610">
    <property type="entry name" value="DRAXIN"/>
    <property type="match status" value="1"/>
</dbReference>
<dbReference type="PANTHER" id="PTHR28610:SF1">
    <property type="entry name" value="DRAXIN"/>
    <property type="match status" value="1"/>
</dbReference>
<feature type="region of interest" description="Disordered" evidence="5">
    <location>
        <begin position="35"/>
        <end position="61"/>
    </location>
</feature>
<name>A0A8T2IS41_9PIPI</name>
<gene>
    <name evidence="7" type="ORF">GDO86_012935</name>
</gene>
<dbReference type="AlphaFoldDB" id="A0A8T2IS41"/>
<feature type="chain" id="PRO_5035880044" description="Draxin" evidence="6">
    <location>
        <begin position="24"/>
        <end position="339"/>
    </location>
</feature>
<proteinExistence type="predicted"/>
<evidence type="ECO:0000256" key="4">
    <source>
        <dbReference type="ARBA" id="ARBA00023180"/>
    </source>
</evidence>
<feature type="region of interest" description="Disordered" evidence="5">
    <location>
        <begin position="115"/>
        <end position="162"/>
    </location>
</feature>
<dbReference type="Proteomes" id="UP000812440">
    <property type="component" value="Chromosome 7"/>
</dbReference>
<dbReference type="GO" id="GO:0030900">
    <property type="term" value="P:forebrain development"/>
    <property type="evidence" value="ECO:0007669"/>
    <property type="project" value="TreeGrafter"/>
</dbReference>
<reference evidence="7" key="1">
    <citation type="thesis" date="2020" institute="ProQuest LLC" country="789 East Eisenhower Parkway, Ann Arbor, MI, USA">
        <title>Comparative Genomics and Chromosome Evolution.</title>
        <authorList>
            <person name="Mudd A.B."/>
        </authorList>
    </citation>
    <scope>NUCLEOTIDE SEQUENCE</scope>
    <source>
        <strain evidence="7">Female2</strain>
        <tissue evidence="7">Blood</tissue>
    </source>
</reference>
<evidence type="ECO:0008006" key="9">
    <source>
        <dbReference type="Google" id="ProtNLM"/>
    </source>
</evidence>
<sequence>MSCCPCFHLILNIIASHFICVSMFETRVKDQKISQNGQYDHSLRSHQAQERSHRRSGISKKDRTLVEIANTELLPTEMTGSLFRKGSGQTGQTSPLKQKTDELQTFHISYNHRIHQPVDLKTRGKKQNREHKKTSQKGHTRKHKGRPTKVKPNSLFKDDLNLKGTTPPPLYLDVSSNSTSTVLPQSAANSSFIHDQPTTMLEASHLIQSHRKKGDDVMPTLDMTMFDWTDYEDMKPETWPSSKNKGESRGNTNGTTVLIEEEPCDHHLDCLSGSCCDLREHLCKIHNRGLNNKCFDDCMCNEGLRCYAKFHRNQRVTRRKGRCVDPEFINKDQGSFISV</sequence>
<dbReference type="GO" id="GO:0007411">
    <property type="term" value="P:axon guidance"/>
    <property type="evidence" value="ECO:0007669"/>
    <property type="project" value="InterPro"/>
</dbReference>
<keyword evidence="3 6" id="KW-0732">Signal</keyword>
<dbReference type="GO" id="GO:0021516">
    <property type="term" value="P:dorsal spinal cord development"/>
    <property type="evidence" value="ECO:0007669"/>
    <property type="project" value="TreeGrafter"/>
</dbReference>
<feature type="region of interest" description="Disordered" evidence="5">
    <location>
        <begin position="77"/>
        <end position="96"/>
    </location>
</feature>
<dbReference type="Pfam" id="PF15550">
    <property type="entry name" value="Draxin"/>
    <property type="match status" value="1"/>
</dbReference>
<keyword evidence="8" id="KW-1185">Reference proteome</keyword>
<protein>
    <recommendedName>
        <fullName evidence="9">Draxin</fullName>
    </recommendedName>
</protein>